<comment type="similarity">
    <text evidence="2">Belongs to the acyl-CoA dehydrogenase family.</text>
</comment>
<dbReference type="Pfam" id="PF00441">
    <property type="entry name" value="Acyl-CoA_dh_1"/>
    <property type="match status" value="1"/>
</dbReference>
<evidence type="ECO:0000313" key="8">
    <source>
        <dbReference type="EMBL" id="NKI16472.1"/>
    </source>
</evidence>
<organism evidence="8 9">
    <name type="scientific">Spongiibacter thalassae</name>
    <dbReference type="NCBI Taxonomy" id="2721624"/>
    <lineage>
        <taxon>Bacteria</taxon>
        <taxon>Pseudomonadati</taxon>
        <taxon>Pseudomonadota</taxon>
        <taxon>Gammaproteobacteria</taxon>
        <taxon>Cellvibrionales</taxon>
        <taxon>Spongiibacteraceae</taxon>
        <taxon>Spongiibacter</taxon>
    </lineage>
</organism>
<evidence type="ECO:0000256" key="3">
    <source>
        <dbReference type="ARBA" id="ARBA00022630"/>
    </source>
</evidence>
<dbReference type="Gene3D" id="1.20.140.10">
    <property type="entry name" value="Butyryl-CoA Dehydrogenase, subunit A, domain 3"/>
    <property type="match status" value="1"/>
</dbReference>
<evidence type="ECO:0000259" key="7">
    <source>
        <dbReference type="Pfam" id="PF02771"/>
    </source>
</evidence>
<reference evidence="8 9" key="1">
    <citation type="submission" date="2020-04" db="EMBL/GenBank/DDBJ databases">
        <authorList>
            <person name="Yoon J."/>
        </authorList>
    </citation>
    <scope>NUCLEOTIDE SEQUENCE [LARGE SCALE GENOMIC DNA]</scope>
    <source>
        <strain evidence="8 9">KMU-166</strain>
    </source>
</reference>
<dbReference type="PANTHER" id="PTHR43884:SF20">
    <property type="entry name" value="ACYL-COA DEHYDROGENASE FADE28"/>
    <property type="match status" value="1"/>
</dbReference>
<evidence type="ECO:0000256" key="1">
    <source>
        <dbReference type="ARBA" id="ARBA00001974"/>
    </source>
</evidence>
<comment type="caution">
    <text evidence="8">The sequence shown here is derived from an EMBL/GenBank/DDBJ whole genome shotgun (WGS) entry which is preliminary data.</text>
</comment>
<keyword evidence="9" id="KW-1185">Reference proteome</keyword>
<evidence type="ECO:0000256" key="2">
    <source>
        <dbReference type="ARBA" id="ARBA00009347"/>
    </source>
</evidence>
<dbReference type="InterPro" id="IPR036250">
    <property type="entry name" value="AcylCo_DH-like_C"/>
</dbReference>
<feature type="domain" description="Acyl-CoA dehydrogenase/oxidase N-terminal" evidence="7">
    <location>
        <begin position="3"/>
        <end position="92"/>
    </location>
</feature>
<protein>
    <submittedName>
        <fullName evidence="8">Acyl-CoA dehydrogenase</fullName>
    </submittedName>
</protein>
<dbReference type="SUPFAM" id="SSF56645">
    <property type="entry name" value="Acyl-CoA dehydrogenase NM domain-like"/>
    <property type="match status" value="1"/>
</dbReference>
<name>A0ABX1GBC6_9GAMM</name>
<accession>A0ABX1GBC6</accession>
<keyword evidence="3" id="KW-0285">Flavoprotein</keyword>
<dbReference type="RefSeq" id="WP_168448990.1">
    <property type="nucleotide sequence ID" value="NZ_JAAWWK010000001.1"/>
</dbReference>
<dbReference type="InterPro" id="IPR037069">
    <property type="entry name" value="AcylCoA_DH/ox_N_sf"/>
</dbReference>
<keyword evidence="5" id="KW-0560">Oxidoreductase</keyword>
<sequence length="344" mass="36285">MRELFDNTIRAILADQLSPEQVIAAEGGEFSRALWNSLEENGVPLALVAEDHGGVAASLTDVCGLIITCGEFSAPLPIVETMLANYLLARKGLPPLNGVVSFAAGDELVVNAGGVSGSVANVPWGRHADLILAPAGQSLVVLATGSASRCEEMTNTAGEARDTLFFDGATPEQTIVLDGLASELLLLTGALIRSAQTTGAIMRVLTLAKDYANERVQFGKPIGRFQAVQHQMALLAEQAAMAKASCEVAFARSAMEFHEDSITAAKICAADAAGVAASVSHGVHGAIGFTHEYTLHISTRRLWSWRSEFGSATYWCRRLGDKVCKSGAEQFWPGVVEGGFPSPV</sequence>
<dbReference type="Pfam" id="PF02771">
    <property type="entry name" value="Acyl-CoA_dh_N"/>
    <property type="match status" value="1"/>
</dbReference>
<dbReference type="Gene3D" id="1.10.540.10">
    <property type="entry name" value="Acyl-CoA dehydrogenase/oxidase, N-terminal domain"/>
    <property type="match status" value="1"/>
</dbReference>
<evidence type="ECO:0000313" key="9">
    <source>
        <dbReference type="Proteomes" id="UP000765845"/>
    </source>
</evidence>
<dbReference type="Proteomes" id="UP000765845">
    <property type="component" value="Unassembled WGS sequence"/>
</dbReference>
<comment type="cofactor">
    <cofactor evidence="1">
        <name>FAD</name>
        <dbReference type="ChEBI" id="CHEBI:57692"/>
    </cofactor>
</comment>
<dbReference type="EMBL" id="JAAWWK010000001">
    <property type="protein sequence ID" value="NKI16472.1"/>
    <property type="molecule type" value="Genomic_DNA"/>
</dbReference>
<feature type="domain" description="Acyl-CoA dehydrogenase/oxidase C-terminal" evidence="6">
    <location>
        <begin position="193"/>
        <end position="297"/>
    </location>
</feature>
<dbReference type="PANTHER" id="PTHR43884">
    <property type="entry name" value="ACYL-COA DEHYDROGENASE"/>
    <property type="match status" value="1"/>
</dbReference>
<dbReference type="SUPFAM" id="SSF47203">
    <property type="entry name" value="Acyl-CoA dehydrogenase C-terminal domain-like"/>
    <property type="match status" value="1"/>
</dbReference>
<keyword evidence="4" id="KW-0274">FAD</keyword>
<dbReference type="InterPro" id="IPR013786">
    <property type="entry name" value="AcylCoA_DH/ox_N"/>
</dbReference>
<evidence type="ECO:0000256" key="5">
    <source>
        <dbReference type="ARBA" id="ARBA00023002"/>
    </source>
</evidence>
<evidence type="ECO:0000256" key="4">
    <source>
        <dbReference type="ARBA" id="ARBA00022827"/>
    </source>
</evidence>
<gene>
    <name evidence="8" type="ORF">HCU74_03455</name>
</gene>
<proteinExistence type="inferred from homology"/>
<dbReference type="InterPro" id="IPR009100">
    <property type="entry name" value="AcylCoA_DH/oxidase_NM_dom_sf"/>
</dbReference>
<evidence type="ECO:0000259" key="6">
    <source>
        <dbReference type="Pfam" id="PF00441"/>
    </source>
</evidence>
<dbReference type="InterPro" id="IPR009075">
    <property type="entry name" value="AcylCo_DH/oxidase_C"/>
</dbReference>